<dbReference type="CDD" id="cd00085">
    <property type="entry name" value="HNHc"/>
    <property type="match status" value="1"/>
</dbReference>
<feature type="domain" description="DUF222" evidence="4">
    <location>
        <begin position="91"/>
        <end position="268"/>
    </location>
</feature>
<dbReference type="Proteomes" id="UP001501414">
    <property type="component" value="Unassembled WGS sequence"/>
</dbReference>
<dbReference type="GO" id="GO:0004519">
    <property type="term" value="F:endonuclease activity"/>
    <property type="evidence" value="ECO:0007669"/>
    <property type="project" value="UniProtKB-KW"/>
</dbReference>
<feature type="compositionally biased region" description="Polar residues" evidence="2">
    <location>
        <begin position="1"/>
        <end position="12"/>
    </location>
</feature>
<evidence type="ECO:0000259" key="3">
    <source>
        <dbReference type="Pfam" id="PF01844"/>
    </source>
</evidence>
<name>A0ABN1YA55_9PSEU</name>
<dbReference type="EMBL" id="BAAAJK010000053">
    <property type="protein sequence ID" value="GAA1402159.1"/>
    <property type="molecule type" value="Genomic_DNA"/>
</dbReference>
<feature type="region of interest" description="Disordered" evidence="2">
    <location>
        <begin position="472"/>
        <end position="511"/>
    </location>
</feature>
<evidence type="ECO:0000256" key="1">
    <source>
        <dbReference type="ARBA" id="ARBA00023450"/>
    </source>
</evidence>
<gene>
    <name evidence="5" type="ORF">GCM10009613_61640</name>
</gene>
<keyword evidence="5" id="KW-0378">Hydrolase</keyword>
<proteinExistence type="inferred from homology"/>
<evidence type="ECO:0000313" key="6">
    <source>
        <dbReference type="Proteomes" id="UP001501414"/>
    </source>
</evidence>
<dbReference type="InterPro" id="IPR003870">
    <property type="entry name" value="DUF222"/>
</dbReference>
<dbReference type="Pfam" id="PF01844">
    <property type="entry name" value="HNH"/>
    <property type="match status" value="1"/>
</dbReference>
<protein>
    <submittedName>
        <fullName evidence="5">HNH endonuclease signature motif containing protein</fullName>
    </submittedName>
</protein>
<evidence type="ECO:0000313" key="5">
    <source>
        <dbReference type="EMBL" id="GAA1402159.1"/>
    </source>
</evidence>
<reference evidence="5 6" key="1">
    <citation type="journal article" date="2019" name="Int. J. Syst. Evol. Microbiol.">
        <title>The Global Catalogue of Microorganisms (GCM) 10K type strain sequencing project: providing services to taxonomists for standard genome sequencing and annotation.</title>
        <authorList>
            <consortium name="The Broad Institute Genomics Platform"/>
            <consortium name="The Broad Institute Genome Sequencing Center for Infectious Disease"/>
            <person name="Wu L."/>
            <person name="Ma J."/>
        </authorList>
    </citation>
    <scope>NUCLEOTIDE SEQUENCE [LARGE SCALE GENOMIC DNA]</scope>
    <source>
        <strain evidence="5 6">JCM 11896</strain>
    </source>
</reference>
<comment type="similarity">
    <text evidence="1">Belongs to the Rv1128c/1148c/1588c/1702c/1945/3466 family.</text>
</comment>
<feature type="domain" description="HNH" evidence="3">
    <location>
        <begin position="371"/>
        <end position="401"/>
    </location>
</feature>
<dbReference type="InterPro" id="IPR003615">
    <property type="entry name" value="HNH_nuc"/>
</dbReference>
<keyword evidence="6" id="KW-1185">Reference proteome</keyword>
<feature type="compositionally biased region" description="Low complexity" evidence="2">
    <location>
        <begin position="15"/>
        <end position="25"/>
    </location>
</feature>
<comment type="caution">
    <text evidence="5">The sequence shown here is derived from an EMBL/GenBank/DDBJ whole genome shotgun (WGS) entry which is preliminary data.</text>
</comment>
<dbReference type="Pfam" id="PF02720">
    <property type="entry name" value="DUF222"/>
    <property type="match status" value="1"/>
</dbReference>
<evidence type="ECO:0000259" key="4">
    <source>
        <dbReference type="Pfam" id="PF02720"/>
    </source>
</evidence>
<feature type="region of interest" description="Disordered" evidence="2">
    <location>
        <begin position="1"/>
        <end position="25"/>
    </location>
</feature>
<sequence length="511" mass="54342">MRYCSNMWSSEGGSDPAPGGADPGGADPVVAVLGSVLEALAGLPSDPGGATGAGPAVRIDRIALFERLRAVVAAGHGAEIVGFARAAVEERIAAGDLDPRTAERGIADQVALACRISPSAGSRRLGSARALHLDLPRVCALLRAGRISEEVAEHVVSETRHLDREARRSVDEQLAGAGIDELGRRAAAALARRLAYECDPAAYVARGRTARTGRRVGLRPAPDTMAVLSAYLPVEQGVACLAALRRHADAVVGAGSDRNRDQIMADTLVERLTGQARAADVNVELGIVIGVDQLVDPAAGGTAEIVGHGPVPVGIARDILAGTQGRRWWRRLFARPAGGLLVGADPRRRYFGGVPAALVRIRDDDRCRDPYCDAPGRHIDHIVPARRGGPTTPANGRTVCVRGNLVRELPGWSVEVLADGLGDTPHTVRTTTPTGHTYLSRARRTGSPGSRRRAGPRVLGGCARRRWSMSRLRRLPGRPRRLPAPPARRRGSPGSARRRTGRVRRRRVPRI</sequence>
<dbReference type="InterPro" id="IPR002711">
    <property type="entry name" value="HNH"/>
</dbReference>
<accession>A0ABN1YA55</accession>
<organism evidence="5 6">
    <name type="scientific">Pseudonocardia kongjuensis</name>
    <dbReference type="NCBI Taxonomy" id="102227"/>
    <lineage>
        <taxon>Bacteria</taxon>
        <taxon>Bacillati</taxon>
        <taxon>Actinomycetota</taxon>
        <taxon>Actinomycetes</taxon>
        <taxon>Pseudonocardiales</taxon>
        <taxon>Pseudonocardiaceae</taxon>
        <taxon>Pseudonocardia</taxon>
    </lineage>
</organism>
<keyword evidence="5" id="KW-0255">Endonuclease</keyword>
<feature type="region of interest" description="Disordered" evidence="2">
    <location>
        <begin position="423"/>
        <end position="458"/>
    </location>
</feature>
<feature type="compositionally biased region" description="Low complexity" evidence="2">
    <location>
        <begin position="424"/>
        <end position="437"/>
    </location>
</feature>
<evidence type="ECO:0000256" key="2">
    <source>
        <dbReference type="SAM" id="MobiDB-lite"/>
    </source>
</evidence>
<keyword evidence="5" id="KW-0540">Nuclease</keyword>
<dbReference type="Gene3D" id="1.10.30.50">
    <property type="match status" value="1"/>
</dbReference>